<feature type="transmembrane region" description="Helical" evidence="2">
    <location>
        <begin position="87"/>
        <end position="106"/>
    </location>
</feature>
<evidence type="ECO:0000313" key="4">
    <source>
        <dbReference type="EMBL" id="SCM19644.1"/>
    </source>
</evidence>
<evidence type="ECO:0000256" key="2">
    <source>
        <dbReference type="SAM" id="Phobius"/>
    </source>
</evidence>
<feature type="compositionally biased region" description="Low complexity" evidence="1">
    <location>
        <begin position="730"/>
        <end position="741"/>
    </location>
</feature>
<feature type="transmembrane region" description="Helical" evidence="2">
    <location>
        <begin position="260"/>
        <end position="279"/>
    </location>
</feature>
<evidence type="ECO:0000256" key="1">
    <source>
        <dbReference type="SAM" id="MobiDB-lite"/>
    </source>
</evidence>
<evidence type="ECO:0000313" key="5">
    <source>
        <dbReference type="EMBL" id="SCN23387.1"/>
    </source>
</evidence>
<keyword evidence="2" id="KW-0472">Membrane</keyword>
<feature type="region of interest" description="Disordered" evidence="1">
    <location>
        <begin position="729"/>
        <end position="751"/>
    </location>
</feature>
<dbReference type="PANTHER" id="PTHR16189">
    <property type="entry name" value="TRANSMEMBRANE PROTEIN 104-RELATED"/>
    <property type="match status" value="1"/>
</dbReference>
<dbReference type="Proteomes" id="UP000219974">
    <property type="component" value="Chromosome 6"/>
</dbReference>
<dbReference type="VEuPathDB" id="PlasmoDB:PBANKA_0606900"/>
<feature type="transmembrane region" description="Helical" evidence="2">
    <location>
        <begin position="1489"/>
        <end position="1507"/>
    </location>
</feature>
<dbReference type="OrthoDB" id="294541at2759"/>
<dbReference type="EMBL" id="LT608142">
    <property type="protein sequence ID" value="SCM19644.1"/>
    <property type="molecule type" value="Genomic_DNA"/>
</dbReference>
<dbReference type="Proteomes" id="UP000220214">
    <property type="component" value="Chromosome 6"/>
</dbReference>
<feature type="transmembrane region" description="Helical" evidence="2">
    <location>
        <begin position="393"/>
        <end position="416"/>
    </location>
</feature>
<feature type="region of interest" description="Disordered" evidence="1">
    <location>
        <begin position="786"/>
        <end position="812"/>
    </location>
</feature>
<feature type="transmembrane region" description="Helical" evidence="2">
    <location>
        <begin position="229"/>
        <end position="248"/>
    </location>
</feature>
<accession>A0A0Y9V7Z1</accession>
<reference evidence="3 8" key="1">
    <citation type="submission" date="2016-02" db="EMBL/GenBank/DDBJ databases">
        <authorList>
            <consortium name="Pathogen Informatics"/>
        </authorList>
    </citation>
    <scope>NUCLEOTIDE SEQUENCE [LARGE SCALE GENOMIC DNA]</scope>
    <source>
        <strain evidence="3 8">K173</strain>
        <strain evidence="4 12">NK65 ny</strain>
        <strain evidence="5 11">NK65e</strain>
        <strain evidence="7 9">SP11 Antwerpcl1</strain>
        <strain evidence="6 10">SP11 RLL</strain>
    </source>
</reference>
<proteinExistence type="predicted"/>
<gene>
    <name evidence="3" type="ORF">PBK173_000101600</name>
    <name evidence="5" type="ORF">PBNK65E_000097100</name>
    <name evidence="4" type="ORF">PBNK65NY_000096500</name>
    <name evidence="7" type="ORF">PBSP11A_000096600</name>
    <name evidence="6" type="ORF">PBSP11RLL_000096800</name>
</gene>
<evidence type="ECO:0000313" key="7">
    <source>
        <dbReference type="EMBL" id="SCO59660.1"/>
    </source>
</evidence>
<feature type="transmembrane region" description="Helical" evidence="2">
    <location>
        <begin position="428"/>
        <end position="444"/>
    </location>
</feature>
<feature type="compositionally biased region" description="Basic residues" evidence="1">
    <location>
        <begin position="793"/>
        <end position="812"/>
    </location>
</feature>
<organism evidence="3 8">
    <name type="scientific">Plasmodium berghei</name>
    <dbReference type="NCBI Taxonomy" id="5821"/>
    <lineage>
        <taxon>Eukaryota</taxon>
        <taxon>Sar</taxon>
        <taxon>Alveolata</taxon>
        <taxon>Apicomplexa</taxon>
        <taxon>Aconoidasida</taxon>
        <taxon>Haemosporida</taxon>
        <taxon>Plasmodiidae</taxon>
        <taxon>Plasmodium</taxon>
        <taxon>Plasmodium (Vinckeia)</taxon>
    </lineage>
</organism>
<feature type="transmembrane region" description="Helical" evidence="2">
    <location>
        <begin position="182"/>
        <end position="209"/>
    </location>
</feature>
<name>A0A0Y9V7Z1_PLABE</name>
<feature type="transmembrane region" description="Helical" evidence="2">
    <location>
        <begin position="347"/>
        <end position="369"/>
    </location>
</feature>
<evidence type="ECO:0000313" key="10">
    <source>
        <dbReference type="Proteomes" id="UP000219974"/>
    </source>
</evidence>
<evidence type="ECO:0000313" key="8">
    <source>
        <dbReference type="Proteomes" id="UP000069549"/>
    </source>
</evidence>
<keyword evidence="2" id="KW-1133">Transmembrane helix</keyword>
<sequence>MVIKQDRCATKNIFSNTLNTEYEKLEEIKDKTSPNIDMLREKEDNDGLYNNNNNYNKSDGHKAYIENIKLKQSKYFGDKTIGKKYSYIYLINQIFGSGIVSIPYIFKHSGWLPCLFINIIICLLTIFNTLLFLRSMTMIPNNIHFNKRYEYISTMCYFLGKNNIFFMFMQICYYGSILVSNIISIVIVSHAIDYILVNIFGYTIGVIIYPNFQFSTITDINKLYYSNNYVLCITIGYVINAIISIYFSQSSLEDNMKVQVLSFIFLMITIFQIIFLSIIKIYKYNNAHTILPNDSTGKYSDIKYPTIFGDFNFKQLLSSYISSYSAITVIPCWANEMKSDVKIMKTVWISNFFCCFVYYIFGYVLYTAYPHINNENILYGILKNPSINTSMKISIYLFDLLTIAPGIYVYCIATRYNLVNSNICSEKVAFLFGTVFPFLISWWFTSRAMFESIFTWSSLIFSYACNYITPSIIYLIACKNIPYSQKNPLHYIHVLYDPNEYKQKKFALYNMFSVKNHSKEREGTSSNTNPRILNERNYNQKCDADTFKIETGDCINSQNKIFNNITKNFYNKTYQYPRFEKNESKFDTKEIYKLKEYKTKEIENKTIINDDSNNVNNNKKGKYKIHFKSLSQINNLEEHDKHNYYDETKSTRGKNITYLIGIDQESQQQLNKYNNSNNNKISDLNDNSRFLENNVETTCDDFQNGYRELKDICEENGNEGMRFKSPEIIRNSYNDNNNNNYYRKKSDKDLKKKNKVNISHEYCKKNENKLSKFELRKYNSLFNIKSNNINKNNSKKTNQHQMHNGRKSRKHKTVIGFEKKHIKISIKNNNINNNYYGYSNISENDMLNNKNIADLSKDIYNDVKIIKKNYERNKYLIRYSDIFDSFLNLKFILENGTQRNSVDSDFNLDVADKNRSSKDYDTNKLINSYNTNNSSYSNNCKPFLTNEKLPNTFDKYIQRNDRSANEYEYKVNDKNLETEIKIGIKNVLCKNQINDITYSIDASKDENRELSKKRKSEEIKKLNISTHTDTYKNILINNPLSDKQKIKKILEDIEKQKSNDEYKRKIKNIKKEFCMFINEINNKKKLTWAFDGNKTNTNLIINKKNINVSNAYNYLYSDDNTNYFYKKSESETYSYNINLYKNKESLDTVINKQKSASYLNNNSYHNILLRYQTNDSNSNTLMKTQSSNYYKKFQSLSLNSGKNILTNFQPQRDEENKNEPTNIYITNQINDPINESVDDSTNICPQMLMPENFNKDKKCQIKDNILTDQEESKESTNDLQLNKNKDIIMYFLNSYNKKNKIYKDINTLYVPDNVYHVIPKINRSTEQNIFDDSINNIFNYYKYNFLLSFVENNDYNNISKSGSIKYPNIPNKYFSQNDINIENAALKEIYINNTEKEDSLYSISQNNKNIYLNKFPNNEKREPLLNYYKKEKKYSDLPKINLICSEKPIFGYEDAYQIDDYVNGKINENIIHVYPIRYLRIKHVKTTEVLLLIAIFLLAISILYNFIA</sequence>
<feature type="transmembrane region" description="Helical" evidence="2">
    <location>
        <begin position="112"/>
        <end position="133"/>
    </location>
</feature>
<dbReference type="EMBL" id="LT608254">
    <property type="protein sequence ID" value="SCO59660.1"/>
    <property type="molecule type" value="Genomic_DNA"/>
</dbReference>
<dbReference type="Proteomes" id="UP000219860">
    <property type="component" value="Chromosome 6"/>
</dbReference>
<evidence type="ECO:0000313" key="9">
    <source>
        <dbReference type="Proteomes" id="UP000219860"/>
    </source>
</evidence>
<evidence type="ECO:0000313" key="11">
    <source>
        <dbReference type="Proteomes" id="UP000220214"/>
    </source>
</evidence>
<dbReference type="EMBL" id="LT614632">
    <property type="protein sequence ID" value="SCN23387.1"/>
    <property type="molecule type" value="Genomic_DNA"/>
</dbReference>
<evidence type="ECO:0000313" key="6">
    <source>
        <dbReference type="EMBL" id="SCO59057.1"/>
    </source>
</evidence>
<evidence type="ECO:0000313" key="3">
    <source>
        <dbReference type="EMBL" id="CXI16657.1"/>
    </source>
</evidence>
<protein>
    <submittedName>
        <fullName evidence="3">Amino acid transporter, putative</fullName>
    </submittedName>
</protein>
<dbReference type="Proteomes" id="UP000069549">
    <property type="component" value="Chromosome 6"/>
</dbReference>
<dbReference type="EMBL" id="LT608270">
    <property type="protein sequence ID" value="SCO59057.1"/>
    <property type="molecule type" value="Genomic_DNA"/>
</dbReference>
<evidence type="ECO:0000313" key="12">
    <source>
        <dbReference type="Proteomes" id="UP000516480"/>
    </source>
</evidence>
<dbReference type="OMA" id="CYFLGKN"/>
<feature type="transmembrane region" description="Helical" evidence="2">
    <location>
        <begin position="154"/>
        <end position="176"/>
    </location>
</feature>
<dbReference type="EMBL" id="LT160026">
    <property type="protein sequence ID" value="CXI16657.1"/>
    <property type="molecule type" value="Genomic_DNA"/>
</dbReference>
<dbReference type="PANTHER" id="PTHR16189:SF3">
    <property type="entry name" value="AMINO ACID TRANSPORTER TRANSMEMBRANE DOMAIN-CONTAINING PROTEIN"/>
    <property type="match status" value="1"/>
</dbReference>
<dbReference type="Proteomes" id="UP000516480">
    <property type="component" value="Chromosome 6"/>
</dbReference>
<keyword evidence="2" id="KW-0812">Transmembrane</keyword>